<protein>
    <submittedName>
        <fullName evidence="3">Uncharacterized protein</fullName>
    </submittedName>
</protein>
<evidence type="ECO:0000256" key="2">
    <source>
        <dbReference type="SAM" id="Phobius"/>
    </source>
</evidence>
<feature type="transmembrane region" description="Helical" evidence="2">
    <location>
        <begin position="51"/>
        <end position="69"/>
    </location>
</feature>
<dbReference type="AlphaFoldDB" id="A0A835AEY9"/>
<comment type="caution">
    <text evidence="3">The sequence shown here is derived from an EMBL/GenBank/DDBJ whole genome shotgun (WGS) entry which is preliminary data.</text>
</comment>
<keyword evidence="4" id="KW-1185">Reference proteome</keyword>
<keyword evidence="2" id="KW-1133">Transmembrane helix</keyword>
<keyword evidence="2" id="KW-0472">Membrane</keyword>
<sequence length="111" mass="12381">MKSIRGKRRIENNVSGMQEKSLMKPSKKERIEIKGNVSTGPGVKLRHQRHLLVVILPILLYALNFLQAGQIGCTHIQDTIGNSLNQCIITSISTPFSHDRGILLILQVPQT</sequence>
<name>A0A835AEY9_9POAL</name>
<gene>
    <name evidence="3" type="ORF">HU200_055481</name>
</gene>
<reference evidence="3" key="1">
    <citation type="submission" date="2020-07" db="EMBL/GenBank/DDBJ databases">
        <title>Genome sequence and genetic diversity analysis of an under-domesticated orphan crop, white fonio (Digitaria exilis).</title>
        <authorList>
            <person name="Bennetzen J.L."/>
            <person name="Chen S."/>
            <person name="Ma X."/>
            <person name="Wang X."/>
            <person name="Yssel A.E.J."/>
            <person name="Chaluvadi S.R."/>
            <person name="Johnson M."/>
            <person name="Gangashetty P."/>
            <person name="Hamidou F."/>
            <person name="Sanogo M.D."/>
            <person name="Zwaenepoel A."/>
            <person name="Wallace J."/>
            <person name="Van De Peer Y."/>
            <person name="Van Deynze A."/>
        </authorList>
    </citation>
    <scope>NUCLEOTIDE SEQUENCE</scope>
    <source>
        <tissue evidence="3">Leaves</tissue>
    </source>
</reference>
<feature type="region of interest" description="Disordered" evidence="1">
    <location>
        <begin position="1"/>
        <end position="28"/>
    </location>
</feature>
<dbReference type="EMBL" id="JACEFO010002379">
    <property type="protein sequence ID" value="KAF8662899.1"/>
    <property type="molecule type" value="Genomic_DNA"/>
</dbReference>
<keyword evidence="2" id="KW-0812">Transmembrane</keyword>
<dbReference type="Proteomes" id="UP000636709">
    <property type="component" value="Unassembled WGS sequence"/>
</dbReference>
<accession>A0A835AEY9</accession>
<evidence type="ECO:0000313" key="4">
    <source>
        <dbReference type="Proteomes" id="UP000636709"/>
    </source>
</evidence>
<evidence type="ECO:0000313" key="3">
    <source>
        <dbReference type="EMBL" id="KAF8662899.1"/>
    </source>
</evidence>
<evidence type="ECO:0000256" key="1">
    <source>
        <dbReference type="SAM" id="MobiDB-lite"/>
    </source>
</evidence>
<organism evidence="3 4">
    <name type="scientific">Digitaria exilis</name>
    <dbReference type="NCBI Taxonomy" id="1010633"/>
    <lineage>
        <taxon>Eukaryota</taxon>
        <taxon>Viridiplantae</taxon>
        <taxon>Streptophyta</taxon>
        <taxon>Embryophyta</taxon>
        <taxon>Tracheophyta</taxon>
        <taxon>Spermatophyta</taxon>
        <taxon>Magnoliopsida</taxon>
        <taxon>Liliopsida</taxon>
        <taxon>Poales</taxon>
        <taxon>Poaceae</taxon>
        <taxon>PACMAD clade</taxon>
        <taxon>Panicoideae</taxon>
        <taxon>Panicodae</taxon>
        <taxon>Paniceae</taxon>
        <taxon>Anthephorinae</taxon>
        <taxon>Digitaria</taxon>
    </lineage>
</organism>
<proteinExistence type="predicted"/>